<evidence type="ECO:0000256" key="1">
    <source>
        <dbReference type="SAM" id="MobiDB-lite"/>
    </source>
</evidence>
<dbReference type="Proteomes" id="UP000183407">
    <property type="component" value="Unassembled WGS sequence"/>
</dbReference>
<accession>A0A1H4IMN5</accession>
<name>A0A1H4IMN5_RHOJO</name>
<evidence type="ECO:0000313" key="3">
    <source>
        <dbReference type="Proteomes" id="UP000183407"/>
    </source>
</evidence>
<gene>
    <name evidence="2" type="ORF">SAMN04490220_0147</name>
</gene>
<evidence type="ECO:0000313" key="2">
    <source>
        <dbReference type="EMBL" id="SEB34492.1"/>
    </source>
</evidence>
<feature type="compositionally biased region" description="Basic residues" evidence="1">
    <location>
        <begin position="26"/>
        <end position="35"/>
    </location>
</feature>
<proteinExistence type="predicted"/>
<feature type="compositionally biased region" description="Basic and acidic residues" evidence="1">
    <location>
        <begin position="36"/>
        <end position="46"/>
    </location>
</feature>
<protein>
    <submittedName>
        <fullName evidence="2">Uncharacterized protein</fullName>
    </submittedName>
</protein>
<dbReference type="EMBL" id="FNTL01000002">
    <property type="protein sequence ID" value="SEB34492.1"/>
    <property type="molecule type" value="Genomic_DNA"/>
</dbReference>
<organism evidence="2 3">
    <name type="scientific">Rhodococcus jostii</name>
    <dbReference type="NCBI Taxonomy" id="132919"/>
    <lineage>
        <taxon>Bacteria</taxon>
        <taxon>Bacillati</taxon>
        <taxon>Actinomycetota</taxon>
        <taxon>Actinomycetes</taxon>
        <taxon>Mycobacteriales</taxon>
        <taxon>Nocardiaceae</taxon>
        <taxon>Rhodococcus</taxon>
    </lineage>
</organism>
<dbReference type="AlphaFoldDB" id="A0A1H4IMN5"/>
<feature type="region of interest" description="Disordered" evidence="1">
    <location>
        <begin position="1"/>
        <end position="46"/>
    </location>
</feature>
<reference evidence="3" key="1">
    <citation type="submission" date="2016-10" db="EMBL/GenBank/DDBJ databases">
        <authorList>
            <person name="Varghese N."/>
        </authorList>
    </citation>
    <scope>NUCLEOTIDE SEQUENCE [LARGE SCALE GENOMIC DNA]</scope>
    <source>
        <strain evidence="3">DSM 44719</strain>
    </source>
</reference>
<sequence>MNVEHLFPQDASSTSDTNIEGEVKKYRQKRRRKGRERAALERRTAPSEADHIVGFARIWAPYGGAPDDEVFQRFGMARSRFIEKVWETIQDAGCDSRIADQLATAYPRTQVPPTEESETYG</sequence>